<evidence type="ECO:0000313" key="2">
    <source>
        <dbReference type="Proteomes" id="UP001157126"/>
    </source>
</evidence>
<organism evidence="1 2">
    <name type="scientific">Mobilicoccus caccae</name>
    <dbReference type="NCBI Taxonomy" id="1859295"/>
    <lineage>
        <taxon>Bacteria</taxon>
        <taxon>Bacillati</taxon>
        <taxon>Actinomycetota</taxon>
        <taxon>Actinomycetes</taxon>
        <taxon>Micrococcales</taxon>
        <taxon>Dermatophilaceae</taxon>
        <taxon>Mobilicoccus</taxon>
    </lineage>
</organism>
<keyword evidence="2" id="KW-1185">Reference proteome</keyword>
<name>A0ABQ6IM08_9MICO</name>
<gene>
    <name evidence="1" type="ORF">GCM10025883_10100</name>
</gene>
<dbReference type="EMBL" id="BSUO01000001">
    <property type="protein sequence ID" value="GMA38965.1"/>
    <property type="molecule type" value="Genomic_DNA"/>
</dbReference>
<proteinExistence type="predicted"/>
<dbReference type="Proteomes" id="UP001157126">
    <property type="component" value="Unassembled WGS sequence"/>
</dbReference>
<comment type="caution">
    <text evidence="1">The sequence shown here is derived from an EMBL/GenBank/DDBJ whole genome shotgun (WGS) entry which is preliminary data.</text>
</comment>
<evidence type="ECO:0008006" key="3">
    <source>
        <dbReference type="Google" id="ProtNLM"/>
    </source>
</evidence>
<sequence>MARACRLALRPFAEVSQWHPVRRRVSTTIDPSRVAATVLQVGVRLDAPDDLTLGTAIGRLVAALALEGVLSTPVSHDATPEGTSALVAFLGDTST</sequence>
<reference evidence="2" key="1">
    <citation type="journal article" date="2019" name="Int. J. Syst. Evol. Microbiol.">
        <title>The Global Catalogue of Microorganisms (GCM) 10K type strain sequencing project: providing services to taxonomists for standard genome sequencing and annotation.</title>
        <authorList>
            <consortium name="The Broad Institute Genomics Platform"/>
            <consortium name="The Broad Institute Genome Sequencing Center for Infectious Disease"/>
            <person name="Wu L."/>
            <person name="Ma J."/>
        </authorList>
    </citation>
    <scope>NUCLEOTIDE SEQUENCE [LARGE SCALE GENOMIC DNA]</scope>
    <source>
        <strain evidence="2">NBRC 113072</strain>
    </source>
</reference>
<evidence type="ECO:0000313" key="1">
    <source>
        <dbReference type="EMBL" id="GMA38965.1"/>
    </source>
</evidence>
<protein>
    <recommendedName>
        <fullName evidence="3">Tetracyclin repressor-like C-terminal domain-containing protein</fullName>
    </recommendedName>
</protein>
<accession>A0ABQ6IM08</accession>